<evidence type="ECO:0000256" key="5">
    <source>
        <dbReference type="ARBA" id="ARBA00023136"/>
    </source>
</evidence>
<organism evidence="9 10">
    <name type="scientific">Mucor saturninus</name>
    <dbReference type="NCBI Taxonomy" id="64648"/>
    <lineage>
        <taxon>Eukaryota</taxon>
        <taxon>Fungi</taxon>
        <taxon>Fungi incertae sedis</taxon>
        <taxon>Mucoromycota</taxon>
        <taxon>Mucoromycotina</taxon>
        <taxon>Mucoromycetes</taxon>
        <taxon>Mucorales</taxon>
        <taxon>Mucorineae</taxon>
        <taxon>Mucoraceae</taxon>
        <taxon>Mucor</taxon>
    </lineage>
</organism>
<feature type="transmembrane region" description="Helical" evidence="7">
    <location>
        <begin position="397"/>
        <end position="419"/>
    </location>
</feature>
<feature type="region of interest" description="Disordered" evidence="6">
    <location>
        <begin position="16"/>
        <end position="36"/>
    </location>
</feature>
<dbReference type="Gene3D" id="1.20.1250.20">
    <property type="entry name" value="MFS general substrate transporter like domains"/>
    <property type="match status" value="2"/>
</dbReference>
<gene>
    <name evidence="9" type="ORF">INT47_012635</name>
</gene>
<dbReference type="InterPro" id="IPR036259">
    <property type="entry name" value="MFS_trans_sf"/>
</dbReference>
<evidence type="ECO:0000256" key="7">
    <source>
        <dbReference type="SAM" id="Phobius"/>
    </source>
</evidence>
<feature type="transmembrane region" description="Helical" evidence="7">
    <location>
        <begin position="228"/>
        <end position="250"/>
    </location>
</feature>
<feature type="transmembrane region" description="Helical" evidence="7">
    <location>
        <begin position="193"/>
        <end position="216"/>
    </location>
</feature>
<dbReference type="GO" id="GO:0022857">
    <property type="term" value="F:transmembrane transporter activity"/>
    <property type="evidence" value="ECO:0007669"/>
    <property type="project" value="InterPro"/>
</dbReference>
<dbReference type="InterPro" id="IPR020846">
    <property type="entry name" value="MFS_dom"/>
</dbReference>
<dbReference type="AlphaFoldDB" id="A0A8H7UZL0"/>
<dbReference type="SUPFAM" id="SSF103473">
    <property type="entry name" value="MFS general substrate transporter"/>
    <property type="match status" value="1"/>
</dbReference>
<feature type="transmembrane region" description="Helical" evidence="7">
    <location>
        <begin position="158"/>
        <end position="181"/>
    </location>
</feature>
<comment type="subcellular location">
    <subcellularLocation>
        <location evidence="1">Membrane</location>
        <topology evidence="1">Multi-pass membrane protein</topology>
    </subcellularLocation>
</comment>
<evidence type="ECO:0000256" key="2">
    <source>
        <dbReference type="ARBA" id="ARBA00022448"/>
    </source>
</evidence>
<keyword evidence="10" id="KW-1185">Reference proteome</keyword>
<dbReference type="EMBL" id="JAEPRD010000043">
    <property type="protein sequence ID" value="KAG2204576.1"/>
    <property type="molecule type" value="Genomic_DNA"/>
</dbReference>
<dbReference type="OrthoDB" id="1935484at2759"/>
<dbReference type="GO" id="GO:0016020">
    <property type="term" value="C:membrane"/>
    <property type="evidence" value="ECO:0007669"/>
    <property type="project" value="UniProtKB-SubCell"/>
</dbReference>
<dbReference type="PROSITE" id="PS50850">
    <property type="entry name" value="MFS"/>
    <property type="match status" value="1"/>
</dbReference>
<comment type="caution">
    <text evidence="9">The sequence shown here is derived from an EMBL/GenBank/DDBJ whole genome shotgun (WGS) entry which is preliminary data.</text>
</comment>
<evidence type="ECO:0000256" key="6">
    <source>
        <dbReference type="SAM" id="MobiDB-lite"/>
    </source>
</evidence>
<keyword evidence="3 7" id="KW-0812">Transmembrane</keyword>
<name>A0A8H7UZL0_9FUNG</name>
<feature type="transmembrane region" description="Helical" evidence="7">
    <location>
        <begin position="465"/>
        <end position="485"/>
    </location>
</feature>
<sequence>MVQDIKETVEVIDIPISEKKKPDDRSSTDVASVSTDESEKVPLDYVHDLEWTPEEERAVLNKIDLRLMSFALLMSFVLHMDRTNIANAISDGLPADLGFGITGINTSTLVHSIIFTAGTVCNNVIVKRFGAHFTIPIMMNAWAICTWAHTFLHNFSGYIVLRIVLALTEAGFIPACVSYLTGWYKTNELATRLSWFWGIQSFASAFSGLISFGVFRMSGIGGLQGWKWLFLIDGVFTHIVGVIAIFYIPANPSSTAGGLRGKLGWFTEREKQIAVTRIIRDDLSKKDQYERLTWHDVKITVMDTKLWTHLIITFIGIMPTTPMSTYFPTLIRGYGFPVTTSNLLTVPACFIGLFFSILIAKSADRFGNYSLHALIGCVWSMAGFLALQFIPDSAGRWSFYAVTLLVSSSPAWHGMQIAWMSSNLAPVGKRTIAFGAVVGAANICGVPGSQIYLQSDSPRFHKGNWINFGLLAGASLLFLSLRARYALTNKARTKKWNNFSDEQKKEYSNTTKDEGSDRLDFKFRL</sequence>
<evidence type="ECO:0000256" key="3">
    <source>
        <dbReference type="ARBA" id="ARBA00022692"/>
    </source>
</evidence>
<dbReference type="InterPro" id="IPR011701">
    <property type="entry name" value="MFS"/>
</dbReference>
<keyword evidence="5 7" id="KW-0472">Membrane</keyword>
<keyword evidence="4 7" id="KW-1133">Transmembrane helix</keyword>
<feature type="transmembrane region" description="Helical" evidence="7">
    <location>
        <begin position="133"/>
        <end position="152"/>
    </location>
</feature>
<accession>A0A8H7UZL0</accession>
<feature type="transmembrane region" description="Helical" evidence="7">
    <location>
        <begin position="431"/>
        <end position="453"/>
    </location>
</feature>
<dbReference type="PANTHER" id="PTHR43791">
    <property type="entry name" value="PERMEASE-RELATED"/>
    <property type="match status" value="1"/>
</dbReference>
<protein>
    <recommendedName>
        <fullName evidence="8">Major facilitator superfamily (MFS) profile domain-containing protein</fullName>
    </recommendedName>
</protein>
<evidence type="ECO:0000313" key="9">
    <source>
        <dbReference type="EMBL" id="KAG2204576.1"/>
    </source>
</evidence>
<feature type="transmembrane region" description="Helical" evidence="7">
    <location>
        <begin position="339"/>
        <end position="359"/>
    </location>
</feature>
<feature type="transmembrane region" description="Helical" evidence="7">
    <location>
        <begin position="371"/>
        <end position="391"/>
    </location>
</feature>
<evidence type="ECO:0000256" key="1">
    <source>
        <dbReference type="ARBA" id="ARBA00004141"/>
    </source>
</evidence>
<feature type="domain" description="Major facilitator superfamily (MFS) profile" evidence="8">
    <location>
        <begin position="67"/>
        <end position="492"/>
    </location>
</feature>
<dbReference type="Proteomes" id="UP000603453">
    <property type="component" value="Unassembled WGS sequence"/>
</dbReference>
<reference evidence="9" key="1">
    <citation type="submission" date="2020-12" db="EMBL/GenBank/DDBJ databases">
        <title>Metabolic potential, ecology and presence of endohyphal bacteria is reflected in genomic diversity of Mucoromycotina.</title>
        <authorList>
            <person name="Muszewska A."/>
            <person name="Okrasinska A."/>
            <person name="Steczkiewicz K."/>
            <person name="Drgas O."/>
            <person name="Orlowska M."/>
            <person name="Perlinska-Lenart U."/>
            <person name="Aleksandrzak-Piekarczyk T."/>
            <person name="Szatraj K."/>
            <person name="Zielenkiewicz U."/>
            <person name="Pilsyk S."/>
            <person name="Malc E."/>
            <person name="Mieczkowski P."/>
            <person name="Kruszewska J.S."/>
            <person name="Biernat P."/>
            <person name="Pawlowska J."/>
        </authorList>
    </citation>
    <scope>NUCLEOTIDE SEQUENCE</scope>
    <source>
        <strain evidence="9">WA0000017839</strain>
    </source>
</reference>
<dbReference type="Pfam" id="PF07690">
    <property type="entry name" value="MFS_1"/>
    <property type="match status" value="1"/>
</dbReference>
<evidence type="ECO:0000313" key="10">
    <source>
        <dbReference type="Proteomes" id="UP000603453"/>
    </source>
</evidence>
<evidence type="ECO:0000256" key="4">
    <source>
        <dbReference type="ARBA" id="ARBA00022989"/>
    </source>
</evidence>
<dbReference type="PANTHER" id="PTHR43791:SF36">
    <property type="entry name" value="TRANSPORTER, PUTATIVE (AFU_ORTHOLOGUE AFUA_6G08340)-RELATED"/>
    <property type="match status" value="1"/>
</dbReference>
<evidence type="ECO:0000259" key="8">
    <source>
        <dbReference type="PROSITE" id="PS50850"/>
    </source>
</evidence>
<feature type="transmembrane region" description="Helical" evidence="7">
    <location>
        <begin position="306"/>
        <end position="327"/>
    </location>
</feature>
<proteinExistence type="predicted"/>
<keyword evidence="2" id="KW-0813">Transport</keyword>
<feature type="compositionally biased region" description="Basic and acidic residues" evidence="6">
    <location>
        <begin position="16"/>
        <end position="27"/>
    </location>
</feature>